<organism evidence="2 3">
    <name type="scientific">Xylocopa violacea</name>
    <name type="common">Violet carpenter bee</name>
    <name type="synonym">Apis violacea</name>
    <dbReference type="NCBI Taxonomy" id="135666"/>
    <lineage>
        <taxon>Eukaryota</taxon>
        <taxon>Metazoa</taxon>
        <taxon>Ecdysozoa</taxon>
        <taxon>Arthropoda</taxon>
        <taxon>Hexapoda</taxon>
        <taxon>Insecta</taxon>
        <taxon>Pterygota</taxon>
        <taxon>Neoptera</taxon>
        <taxon>Endopterygota</taxon>
        <taxon>Hymenoptera</taxon>
        <taxon>Apocrita</taxon>
        <taxon>Aculeata</taxon>
        <taxon>Apoidea</taxon>
        <taxon>Anthophila</taxon>
        <taxon>Apidae</taxon>
        <taxon>Xylocopa</taxon>
        <taxon>Xylocopa</taxon>
    </lineage>
</organism>
<evidence type="ECO:0000313" key="2">
    <source>
        <dbReference type="EMBL" id="CAL7939390.1"/>
    </source>
</evidence>
<comment type="caution">
    <text evidence="2">The sequence shown here is derived from an EMBL/GenBank/DDBJ whole genome shotgun (WGS) entry which is preliminary data.</text>
</comment>
<feature type="chain" id="PRO_5046099878" evidence="1">
    <location>
        <begin position="21"/>
        <end position="244"/>
    </location>
</feature>
<keyword evidence="1" id="KW-0732">Signal</keyword>
<dbReference type="InterPro" id="IPR038606">
    <property type="entry name" value="To_sf"/>
</dbReference>
<dbReference type="InterPro" id="IPR010562">
    <property type="entry name" value="Haemolymph_juvenile_hormone-bd"/>
</dbReference>
<accession>A0ABP1NIV1</accession>
<dbReference type="SMART" id="SM00700">
    <property type="entry name" value="JHBP"/>
    <property type="match status" value="1"/>
</dbReference>
<protein>
    <submittedName>
        <fullName evidence="2">Uncharacterized protein</fullName>
    </submittedName>
</protein>
<evidence type="ECO:0000313" key="3">
    <source>
        <dbReference type="Proteomes" id="UP001642520"/>
    </source>
</evidence>
<dbReference type="EMBL" id="CAXAJV020001290">
    <property type="protein sequence ID" value="CAL7939390.1"/>
    <property type="molecule type" value="Genomic_DNA"/>
</dbReference>
<dbReference type="PANTHER" id="PTHR11008">
    <property type="entry name" value="PROTEIN TAKEOUT-LIKE PROTEIN"/>
    <property type="match status" value="1"/>
</dbReference>
<dbReference type="Gene3D" id="3.15.10.30">
    <property type="entry name" value="Haemolymph juvenile hormone binding protein"/>
    <property type="match status" value="1"/>
</dbReference>
<proteinExistence type="predicted"/>
<dbReference type="Pfam" id="PF06585">
    <property type="entry name" value="JHBP"/>
    <property type="match status" value="1"/>
</dbReference>
<gene>
    <name evidence="2" type="ORF">XYLVIOL_LOCUS3854</name>
</gene>
<reference evidence="2 3" key="1">
    <citation type="submission" date="2024-08" db="EMBL/GenBank/DDBJ databases">
        <authorList>
            <person name="Will J Nash"/>
            <person name="Angela Man"/>
            <person name="Seanna McTaggart"/>
            <person name="Kendall Baker"/>
            <person name="Tom Barker"/>
            <person name="Leah Catchpole"/>
            <person name="Alex Durrant"/>
            <person name="Karim Gharbi"/>
            <person name="Naomi Irish"/>
            <person name="Gemy Kaithakottil"/>
            <person name="Debby Ku"/>
            <person name="Aaliyah Providence"/>
            <person name="Felix Shaw"/>
            <person name="David Swarbreck"/>
            <person name="Chris Watkins"/>
            <person name="Ann M. McCartney"/>
            <person name="Giulio Formenti"/>
            <person name="Alice Mouton"/>
            <person name="Noel Vella"/>
            <person name="Bjorn M von Reumont"/>
            <person name="Adriana Vella"/>
            <person name="Wilfried Haerty"/>
        </authorList>
    </citation>
    <scope>NUCLEOTIDE SEQUENCE [LARGE SCALE GENOMIC DNA]</scope>
</reference>
<feature type="signal peptide" evidence="1">
    <location>
        <begin position="1"/>
        <end position="20"/>
    </location>
</feature>
<evidence type="ECO:0000256" key="1">
    <source>
        <dbReference type="SAM" id="SignalP"/>
    </source>
</evidence>
<dbReference type="Proteomes" id="UP001642520">
    <property type="component" value="Unassembled WGS sequence"/>
</dbReference>
<name>A0ABP1NIV1_XYLVO</name>
<sequence length="244" mass="27409">MFAILFLPLFVAAIFGFAAAVVPPYIHVCGARNPQLDECIINSITALQDKLKVGIPELDVPSAEPLFIKKIVLLDMPNFLAVGTDVKLRGLSNYHINSLHVDLEKKTFDIDVTFAECKLEALYDFQARILVPIDAHGPVNITAKDVNAKVKLTNKIVERKGTRYLYFSSMTTDLNFVDFDIKWKLDNVDDTLREAFSQAFGSSHKEIIATTKPNVEKAISENCLNVANKICKRITYDELFPDRE</sequence>
<keyword evidence="3" id="KW-1185">Reference proteome</keyword>
<dbReference type="PANTHER" id="PTHR11008:SF39">
    <property type="entry name" value="CIRCADIAN CLOCK-CONTROLLED PROTEIN-LIKE PROTEIN"/>
    <property type="match status" value="1"/>
</dbReference>